<protein>
    <recommendedName>
        <fullName evidence="10">RagB/SusD family nutrient uptake outer membrane protein</fullName>
    </recommendedName>
</protein>
<evidence type="ECO:0000313" key="8">
    <source>
        <dbReference type="EMBL" id="PCE63023.1"/>
    </source>
</evidence>
<evidence type="ECO:0000313" key="9">
    <source>
        <dbReference type="Proteomes" id="UP000219559"/>
    </source>
</evidence>
<dbReference type="InterPro" id="IPR033985">
    <property type="entry name" value="SusD-like_N"/>
</dbReference>
<evidence type="ECO:0000256" key="4">
    <source>
        <dbReference type="ARBA" id="ARBA00023136"/>
    </source>
</evidence>
<dbReference type="RefSeq" id="WP_097441132.1">
    <property type="nucleotide sequence ID" value="NZ_KZ300477.1"/>
</dbReference>
<evidence type="ECO:0000259" key="7">
    <source>
        <dbReference type="Pfam" id="PF14322"/>
    </source>
</evidence>
<name>A0A2A4G3M6_9FLAO</name>
<feature type="domain" description="SusD-like N-terminal" evidence="7">
    <location>
        <begin position="111"/>
        <end position="240"/>
    </location>
</feature>
<organism evidence="8 9">
    <name type="scientific">Sediminicola luteus</name>
    <dbReference type="NCBI Taxonomy" id="319238"/>
    <lineage>
        <taxon>Bacteria</taxon>
        <taxon>Pseudomonadati</taxon>
        <taxon>Bacteroidota</taxon>
        <taxon>Flavobacteriia</taxon>
        <taxon>Flavobacteriales</taxon>
        <taxon>Flavobacteriaceae</taxon>
        <taxon>Sediminicola</taxon>
    </lineage>
</organism>
<keyword evidence="5" id="KW-0998">Cell outer membrane</keyword>
<evidence type="ECO:0000259" key="6">
    <source>
        <dbReference type="Pfam" id="PF07980"/>
    </source>
</evidence>
<reference evidence="8 9" key="1">
    <citation type="submission" date="2017-04" db="EMBL/GenBank/DDBJ databases">
        <title>A new member of the family Flavobacteriaceae isolated from ascidians.</title>
        <authorList>
            <person name="Chen L."/>
        </authorList>
    </citation>
    <scope>NUCLEOTIDE SEQUENCE [LARGE SCALE GENOMIC DNA]</scope>
    <source>
        <strain evidence="8 9">HQA918</strain>
    </source>
</reference>
<comment type="caution">
    <text evidence="8">The sequence shown here is derived from an EMBL/GenBank/DDBJ whole genome shotgun (WGS) entry which is preliminary data.</text>
</comment>
<keyword evidence="9" id="KW-1185">Reference proteome</keyword>
<sequence length="474" mass="52938">MKNISNDKGPRKSGVHHGIWAKLTLLLIAFAPLISCEDFVEVDLPKSQLTGAAVFEDRATATAALMDIYAQLRDDGLLTGGSSGMGNLMGLYADELDFYGDPTQPQALFHNHGILPSDATVASYWATSYNLIYATNAFLEGVRNSEGISEQDGQTFEGEGLFIRALLHYQLSTLFGEIPYIRTSDHRANAKVTRMALSELSTALMEDLEMAKELLMEEPSLERTRPNRDAVRILMARIHLETGTWERIVSEMDALLDKSATYIWEGDLSRVFQRAATGTIWQFKPRNEGNNTLEAGTFIFTVGPPPASALSPYFLESFTPDDLRQAHWTGTVDQGNDSWSHPNKYKYNVDTGISLEFSILMRLAEAYLMRAEALAQLGNLEGALSDLNRIRQRAGLSNLDSLDKDSLLEAIWEQRRLELFTEFGLRWNDLRRTGRAAETLGPIKPGWKDTDIRLPIPEAELIINPDLGEQNPGY</sequence>
<proteinExistence type="inferred from homology"/>
<evidence type="ECO:0000256" key="1">
    <source>
        <dbReference type="ARBA" id="ARBA00004442"/>
    </source>
</evidence>
<dbReference type="AlphaFoldDB" id="A0A2A4G3M6"/>
<keyword evidence="4" id="KW-0472">Membrane</keyword>
<dbReference type="Proteomes" id="UP000219559">
    <property type="component" value="Unassembled WGS sequence"/>
</dbReference>
<feature type="domain" description="RagB/SusD" evidence="6">
    <location>
        <begin position="340"/>
        <end position="474"/>
    </location>
</feature>
<dbReference type="Pfam" id="PF07980">
    <property type="entry name" value="SusD_RagB"/>
    <property type="match status" value="1"/>
</dbReference>
<keyword evidence="3" id="KW-0732">Signal</keyword>
<dbReference type="OrthoDB" id="621570at2"/>
<dbReference type="Gene3D" id="1.25.40.390">
    <property type="match status" value="1"/>
</dbReference>
<dbReference type="InterPro" id="IPR011990">
    <property type="entry name" value="TPR-like_helical_dom_sf"/>
</dbReference>
<gene>
    <name evidence="8" type="ORF">B7P33_17265</name>
</gene>
<dbReference type="Pfam" id="PF14322">
    <property type="entry name" value="SusD-like_3"/>
    <property type="match status" value="1"/>
</dbReference>
<evidence type="ECO:0008006" key="10">
    <source>
        <dbReference type="Google" id="ProtNLM"/>
    </source>
</evidence>
<dbReference type="InterPro" id="IPR012944">
    <property type="entry name" value="SusD_RagB_dom"/>
</dbReference>
<dbReference type="EMBL" id="NBWU01000007">
    <property type="protein sequence ID" value="PCE63023.1"/>
    <property type="molecule type" value="Genomic_DNA"/>
</dbReference>
<comment type="subcellular location">
    <subcellularLocation>
        <location evidence="1">Cell outer membrane</location>
    </subcellularLocation>
</comment>
<evidence type="ECO:0000256" key="5">
    <source>
        <dbReference type="ARBA" id="ARBA00023237"/>
    </source>
</evidence>
<evidence type="ECO:0000256" key="3">
    <source>
        <dbReference type="ARBA" id="ARBA00022729"/>
    </source>
</evidence>
<dbReference type="GO" id="GO:0009279">
    <property type="term" value="C:cell outer membrane"/>
    <property type="evidence" value="ECO:0007669"/>
    <property type="project" value="UniProtKB-SubCell"/>
</dbReference>
<dbReference type="SUPFAM" id="SSF48452">
    <property type="entry name" value="TPR-like"/>
    <property type="match status" value="1"/>
</dbReference>
<accession>A0A2A4G3M6</accession>
<dbReference type="CDD" id="cd08977">
    <property type="entry name" value="SusD"/>
    <property type="match status" value="1"/>
</dbReference>
<comment type="similarity">
    <text evidence="2">Belongs to the SusD family.</text>
</comment>
<evidence type="ECO:0000256" key="2">
    <source>
        <dbReference type="ARBA" id="ARBA00006275"/>
    </source>
</evidence>